<evidence type="ECO:0000259" key="3">
    <source>
        <dbReference type="Pfam" id="PF07593"/>
    </source>
</evidence>
<organism evidence="4 5">
    <name type="scientific">Nonomuraea jiangxiensis</name>
    <dbReference type="NCBI Taxonomy" id="633440"/>
    <lineage>
        <taxon>Bacteria</taxon>
        <taxon>Bacillati</taxon>
        <taxon>Actinomycetota</taxon>
        <taxon>Actinomycetes</taxon>
        <taxon>Streptosporangiales</taxon>
        <taxon>Streptosporangiaceae</taxon>
        <taxon>Nonomuraea</taxon>
    </lineage>
</organism>
<proteinExistence type="predicted"/>
<dbReference type="SUPFAM" id="SSF69318">
    <property type="entry name" value="Integrin alpha N-terminal domain"/>
    <property type="match status" value="1"/>
</dbReference>
<accession>A0A1G8IH95</accession>
<gene>
    <name evidence="4" type="ORF">SAMN05421869_104488</name>
</gene>
<keyword evidence="1" id="KW-0732">Signal</keyword>
<evidence type="ECO:0000256" key="2">
    <source>
        <dbReference type="SAM" id="MobiDB-lite"/>
    </source>
</evidence>
<dbReference type="Proteomes" id="UP000199202">
    <property type="component" value="Unassembled WGS sequence"/>
</dbReference>
<evidence type="ECO:0000256" key="1">
    <source>
        <dbReference type="ARBA" id="ARBA00022729"/>
    </source>
</evidence>
<dbReference type="AlphaFoldDB" id="A0A1G8IH95"/>
<dbReference type="RefSeq" id="WP_090930936.1">
    <property type="nucleotide sequence ID" value="NZ_FNDJ01000004.1"/>
</dbReference>
<dbReference type="InterPro" id="IPR028994">
    <property type="entry name" value="Integrin_alpha_N"/>
</dbReference>
<dbReference type="EMBL" id="FNDJ01000004">
    <property type="protein sequence ID" value="SDI18131.1"/>
    <property type="molecule type" value="Genomic_DNA"/>
</dbReference>
<sequence>MARTAGWLRRQTPGIVALVLMTTAFAVGKPGFASDDKKAELARAYAFTPVSIAMPGGAKQQTVRKVNQAYEHIDAWISSVGAGIAMNDLDMDGLPNDLCITDTRTDEVVVTPTPDERSGRYRPFALPTGGLPMNAAIAPMGCLPGDYNEDGRNDLLVYYWGRTPVLYLTRADATGLSAAAYRPVELVPGPSGSTYTGPQWNTNVATTADFDGDGHLDIFIGNYFPDSPVLDETVNGGVEMNDSLSSAVNGGEDHLFRWTGASGGTRPAASFQRVDDALPRNISKGWELGASSADLDGDQLPELFLNNDFGRDRLLHNRSTPGKFKFALVEAPTSAWVPKSKTLGHDSFKGMGSDFGDLNRDGILDMFVSNITTSFGIEESNHHFLSTAKDQADLRAKLLKGEAPWQDVSGAARTAWSGWGWDVKIDDFNNSGDLAIAQATGFIKGEVNRWSQLQELATANDGVLRNPRSWPIVKEGMDLAGTQTLAFFVKDGESAYTDVSPQLGLAVPVPTRGIATGDANGDGLLDLAVARQFDAPVFYQNKSPRAGAFLGLRLTHDTAGDGGAFPAAGSPVIGAQVTVTTPDGRRLIGRVDGGSGHSGRRSNDLHIGLGRDVTGPLQVHLQWRDRTGQIRRQDLQLTPGWHSLKLGAQAKEI</sequence>
<dbReference type="PANTHER" id="PTHR16026">
    <property type="entry name" value="CARTILAGE ACIDIC PROTEIN 1"/>
    <property type="match status" value="1"/>
</dbReference>
<dbReference type="InterPro" id="IPR011519">
    <property type="entry name" value="UnbV_ASPIC"/>
</dbReference>
<dbReference type="Pfam" id="PF07593">
    <property type="entry name" value="UnbV_ASPIC"/>
    <property type="match status" value="1"/>
</dbReference>
<dbReference type="Pfam" id="PF13517">
    <property type="entry name" value="FG-GAP_3"/>
    <property type="match status" value="2"/>
</dbReference>
<feature type="domain" description="ASPIC/UnbV" evidence="3">
    <location>
        <begin position="573"/>
        <end position="629"/>
    </location>
</feature>
<reference evidence="4 5" key="1">
    <citation type="submission" date="2016-10" db="EMBL/GenBank/DDBJ databases">
        <authorList>
            <person name="de Groot N.N."/>
        </authorList>
    </citation>
    <scope>NUCLEOTIDE SEQUENCE [LARGE SCALE GENOMIC DNA]</scope>
    <source>
        <strain evidence="4 5">CGMCC 4.6533</strain>
    </source>
</reference>
<feature type="region of interest" description="Disordered" evidence="2">
    <location>
        <begin position="588"/>
        <end position="609"/>
    </location>
</feature>
<dbReference type="Gene3D" id="2.130.10.130">
    <property type="entry name" value="Integrin alpha, N-terminal"/>
    <property type="match status" value="2"/>
</dbReference>
<dbReference type="PANTHER" id="PTHR16026:SF0">
    <property type="entry name" value="CARTILAGE ACIDIC PROTEIN 1"/>
    <property type="match status" value="1"/>
</dbReference>
<keyword evidence="5" id="KW-1185">Reference proteome</keyword>
<dbReference type="InterPro" id="IPR013517">
    <property type="entry name" value="FG-GAP"/>
</dbReference>
<evidence type="ECO:0000313" key="5">
    <source>
        <dbReference type="Proteomes" id="UP000199202"/>
    </source>
</evidence>
<dbReference type="STRING" id="633440.SAMN05421869_104488"/>
<protein>
    <submittedName>
        <fullName evidence="4">Repeat domain-containing protein</fullName>
    </submittedName>
</protein>
<evidence type="ECO:0000313" key="4">
    <source>
        <dbReference type="EMBL" id="SDI18131.1"/>
    </source>
</evidence>
<dbReference type="InterPro" id="IPR027039">
    <property type="entry name" value="Crtac1"/>
</dbReference>
<name>A0A1G8IH95_9ACTN</name>
<dbReference type="OrthoDB" id="9816120at2"/>